<evidence type="ECO:0000256" key="4">
    <source>
        <dbReference type="ARBA" id="ARBA00022871"/>
    </source>
</evidence>
<evidence type="ECO:0000256" key="2">
    <source>
        <dbReference type="ARBA" id="ARBA00022490"/>
    </source>
</evidence>
<feature type="non-terminal residue" evidence="8">
    <location>
        <position position="874"/>
    </location>
</feature>
<keyword evidence="4" id="KW-0744">Spermatogenesis</keyword>
<feature type="domain" description="HTH OST-type" evidence="7">
    <location>
        <begin position="297"/>
        <end position="370"/>
    </location>
</feature>
<evidence type="ECO:0000256" key="1">
    <source>
        <dbReference type="ARBA" id="ARBA00004496"/>
    </source>
</evidence>
<feature type="domain" description="HTH OST-type" evidence="7">
    <location>
        <begin position="394"/>
        <end position="467"/>
    </location>
</feature>
<accession>A0A1B6HZH9</accession>
<evidence type="ECO:0000256" key="5">
    <source>
        <dbReference type="SAM" id="MobiDB-lite"/>
    </source>
</evidence>
<dbReference type="SMART" id="SM00333">
    <property type="entry name" value="TUDOR"/>
    <property type="match status" value="1"/>
</dbReference>
<dbReference type="InterPro" id="IPR025605">
    <property type="entry name" value="OST-HTH/LOTUS_dom"/>
</dbReference>
<dbReference type="PANTHER" id="PTHR22948">
    <property type="entry name" value="TUDOR DOMAIN CONTAINING PROTEIN"/>
    <property type="match status" value="1"/>
</dbReference>
<dbReference type="Pfam" id="PF12872">
    <property type="entry name" value="OST-HTH"/>
    <property type="match status" value="3"/>
</dbReference>
<dbReference type="GO" id="GO:0030154">
    <property type="term" value="P:cell differentiation"/>
    <property type="evidence" value="ECO:0007669"/>
    <property type="project" value="UniProtKB-ARBA"/>
</dbReference>
<dbReference type="PROSITE" id="PS50304">
    <property type="entry name" value="TUDOR"/>
    <property type="match status" value="1"/>
</dbReference>
<proteinExistence type="predicted"/>
<keyword evidence="3" id="KW-0677">Repeat</keyword>
<name>A0A1B6HZH9_9HEMI</name>
<dbReference type="Pfam" id="PF00567">
    <property type="entry name" value="TUDOR"/>
    <property type="match status" value="1"/>
</dbReference>
<dbReference type="InterPro" id="IPR002999">
    <property type="entry name" value="Tudor"/>
</dbReference>
<dbReference type="GO" id="GO:0007283">
    <property type="term" value="P:spermatogenesis"/>
    <property type="evidence" value="ECO:0007669"/>
    <property type="project" value="UniProtKB-KW"/>
</dbReference>
<dbReference type="InterPro" id="IPR041966">
    <property type="entry name" value="LOTUS-like"/>
</dbReference>
<dbReference type="Gene3D" id="3.30.420.610">
    <property type="entry name" value="LOTUS domain-like"/>
    <property type="match status" value="3"/>
</dbReference>
<feature type="domain" description="Tudor" evidence="6">
    <location>
        <begin position="575"/>
        <end position="632"/>
    </location>
</feature>
<evidence type="ECO:0000256" key="3">
    <source>
        <dbReference type="ARBA" id="ARBA00022737"/>
    </source>
</evidence>
<sequence>KDWIPQSGMESKDELNFILRGLLISNPKVTKASRLQTDFLETEGKHFPYRQLGFLSFLDYLRSIPSVVKLEPSNSENPDVLPVATKASSHIDKLVSKQRITAPKKSNSTFYSRRGGYNGRPRRRPPCGIAPALPKSLPKKVPSTFDPDFMKNVLWELVKKVAGSKAGVYVSDVEEHIQQNYTREDLRKNGIHSGKDVLSHAKDLVTVKGERVFPKMSKSPDVSYSGTIDDYNLIRNENDYGDFELDFNNEDTWESESEESLSNCTIKHGFDSTFDSQKHQIERYDETRQEPEIDCNISDAMIRNFRTILEKYPNGIWLTDLPQLYKDEFKVTLDFVDLGYSSAITMVSFLPHVFRFKRIEGDWKLYDARTVESSQPDHKECGFSGEFGSNVRYIPQSILENVKELVEIIYPGGFRSTELISLYEKHFKKSLDLKALSIKRLEDFLEILKDVITVRKVTDFYLLLPKHKAMPPEAARPDSADEVLRIPSDIISVFVPENVLKPNQIIAYQDLPHPNMDCACNEPLMEIEVRLGEVISPSMFYVMLDSKYNDLQIMMDDLDKFYKLEQDLYQIPLPSVTLNLFCACEYEGSWHRAKVTGFKSNNLIDIEYIDYGTPATVKRSDLRYLQNEFAKLPAQAICAKLIGIQPVDGKKWPKEVCVEFLHLVSDRRLFAEVFTVSHMVSKGRIQLEIILHDTERTNEFNFNDYFVLVKKSAMYIYNDKGQNHSEEKLHKEKEDLPQVVSQSMPKPDQMNTVKRRPPPGFESFVPSENTDYAGTSSQCSYPTNIPSYTTNPFSSYNIQPTHNISNHTNNPFSGYNTQSPQMQINNFLSSFYLTPQMFGGQNIPYINQNSLYNMLNPALPSIPPSPISPYSSLM</sequence>
<protein>
    <recommendedName>
        <fullName evidence="9">HTH OST-type domain-containing protein</fullName>
    </recommendedName>
</protein>
<organism evidence="8">
    <name type="scientific">Homalodisca liturata</name>
    <dbReference type="NCBI Taxonomy" id="320908"/>
    <lineage>
        <taxon>Eukaryota</taxon>
        <taxon>Metazoa</taxon>
        <taxon>Ecdysozoa</taxon>
        <taxon>Arthropoda</taxon>
        <taxon>Hexapoda</taxon>
        <taxon>Insecta</taxon>
        <taxon>Pterygota</taxon>
        <taxon>Neoptera</taxon>
        <taxon>Paraneoptera</taxon>
        <taxon>Hemiptera</taxon>
        <taxon>Auchenorrhyncha</taxon>
        <taxon>Membracoidea</taxon>
        <taxon>Cicadellidae</taxon>
        <taxon>Cicadellinae</taxon>
        <taxon>Proconiini</taxon>
        <taxon>Homalodisca</taxon>
    </lineage>
</organism>
<evidence type="ECO:0000259" key="7">
    <source>
        <dbReference type="PROSITE" id="PS51644"/>
    </source>
</evidence>
<feature type="non-terminal residue" evidence="8">
    <location>
        <position position="1"/>
    </location>
</feature>
<feature type="domain" description="HTH OST-type" evidence="7">
    <location>
        <begin position="11"/>
        <end position="84"/>
    </location>
</feature>
<dbReference type="InterPro" id="IPR035437">
    <property type="entry name" value="SNase_OB-fold_sf"/>
</dbReference>
<dbReference type="Gene3D" id="2.40.50.90">
    <property type="match status" value="1"/>
</dbReference>
<feature type="region of interest" description="Disordered" evidence="5">
    <location>
        <begin position="107"/>
        <end position="135"/>
    </location>
</feature>
<dbReference type="AlphaFoldDB" id="A0A1B6HZH9"/>
<reference evidence="8" key="1">
    <citation type="submission" date="2015-11" db="EMBL/GenBank/DDBJ databases">
        <title>De novo transcriptome assembly of four potential Pierce s Disease insect vectors from Arizona vineyards.</title>
        <authorList>
            <person name="Tassone E.E."/>
        </authorList>
    </citation>
    <scope>NUCLEOTIDE SEQUENCE</scope>
</reference>
<dbReference type="Gene3D" id="2.30.30.140">
    <property type="match status" value="1"/>
</dbReference>
<gene>
    <name evidence="8" type="ORF">g.50479</name>
</gene>
<dbReference type="GO" id="GO:0005737">
    <property type="term" value="C:cytoplasm"/>
    <property type="evidence" value="ECO:0007669"/>
    <property type="project" value="UniProtKB-SubCell"/>
</dbReference>
<keyword evidence="4" id="KW-0221">Differentiation</keyword>
<keyword evidence="2" id="KW-0963">Cytoplasm</keyword>
<dbReference type="EMBL" id="GECU01027633">
    <property type="protein sequence ID" value="JAS80073.1"/>
    <property type="molecule type" value="Transcribed_RNA"/>
</dbReference>
<evidence type="ECO:0000313" key="8">
    <source>
        <dbReference type="EMBL" id="JAS80073.1"/>
    </source>
</evidence>
<evidence type="ECO:0008006" key="9">
    <source>
        <dbReference type="Google" id="ProtNLM"/>
    </source>
</evidence>
<dbReference type="PROSITE" id="PS51644">
    <property type="entry name" value="HTH_OST"/>
    <property type="match status" value="3"/>
</dbReference>
<evidence type="ECO:0000259" key="6">
    <source>
        <dbReference type="PROSITE" id="PS50304"/>
    </source>
</evidence>
<dbReference type="SUPFAM" id="SSF63748">
    <property type="entry name" value="Tudor/PWWP/MBT"/>
    <property type="match status" value="1"/>
</dbReference>
<dbReference type="InterPro" id="IPR050621">
    <property type="entry name" value="Tudor_domain_containing"/>
</dbReference>
<dbReference type="CDD" id="cd09972">
    <property type="entry name" value="LOTUS_TDRD_OSKAR"/>
    <property type="match status" value="1"/>
</dbReference>
<comment type="subcellular location">
    <subcellularLocation>
        <location evidence="1">Cytoplasm</location>
    </subcellularLocation>
</comment>
<dbReference type="PANTHER" id="PTHR22948:SF29">
    <property type="entry name" value="FI02030P-RELATED"/>
    <property type="match status" value="1"/>
</dbReference>